<evidence type="ECO:0000256" key="2">
    <source>
        <dbReference type="ARBA" id="ARBA00007783"/>
    </source>
</evidence>
<evidence type="ECO:0000256" key="3">
    <source>
        <dbReference type="ARBA" id="ARBA00022448"/>
    </source>
</evidence>
<dbReference type="InterPro" id="IPR047817">
    <property type="entry name" value="ABC2_TM_bact-type"/>
</dbReference>
<feature type="transmembrane region" description="Helical" evidence="8">
    <location>
        <begin position="178"/>
        <end position="201"/>
    </location>
</feature>
<dbReference type="Proteomes" id="UP000009374">
    <property type="component" value="Unassembled WGS sequence"/>
</dbReference>
<evidence type="ECO:0000256" key="6">
    <source>
        <dbReference type="ARBA" id="ARBA00022989"/>
    </source>
</evidence>
<evidence type="ECO:0000313" key="11">
    <source>
        <dbReference type="Proteomes" id="UP000009374"/>
    </source>
</evidence>
<keyword evidence="5 8" id="KW-0812">Transmembrane</keyword>
<feature type="transmembrane region" description="Helical" evidence="8">
    <location>
        <begin position="27"/>
        <end position="46"/>
    </location>
</feature>
<protein>
    <submittedName>
        <fullName evidence="10">Putative ABC transporter permease protein</fullName>
    </submittedName>
</protein>
<reference evidence="10 11" key="1">
    <citation type="journal article" date="2009" name="Appl. Environ. Microbiol.">
        <title>Community genomic and proteomic analyses of chemoautotrophic iron-oxidizing "Leptospirillum rubarum" (Group II) and "Leptospirillum ferrodiazotrophum" (Group III) bacteria in acid mine drainage biofilms.</title>
        <authorList>
            <person name="Goltsman D.S."/>
            <person name="Denef V.J."/>
            <person name="Singer S.W."/>
            <person name="VerBerkmoes N.C."/>
            <person name="Lefsrud M."/>
            <person name="Mueller R.S."/>
            <person name="Dick G.J."/>
            <person name="Sun C.L."/>
            <person name="Wheeler K.E."/>
            <person name="Zemla A."/>
            <person name="Baker B.J."/>
            <person name="Hauser L."/>
            <person name="Land M."/>
            <person name="Shah M.B."/>
            <person name="Thelen M.P."/>
            <person name="Hettich R.L."/>
            <person name="Banfield J.F."/>
        </authorList>
    </citation>
    <scope>NUCLEOTIDE SEQUENCE [LARGE SCALE GENOMIC DNA]</scope>
</reference>
<evidence type="ECO:0000256" key="1">
    <source>
        <dbReference type="ARBA" id="ARBA00004651"/>
    </source>
</evidence>
<keyword evidence="7 8" id="KW-0472">Membrane</keyword>
<dbReference type="PROSITE" id="PS51012">
    <property type="entry name" value="ABC_TM2"/>
    <property type="match status" value="1"/>
</dbReference>
<dbReference type="AlphaFoldDB" id="C6HWD5"/>
<comment type="subcellular location">
    <subcellularLocation>
        <location evidence="1">Cell membrane</location>
        <topology evidence="1">Multi-pass membrane protein</topology>
    </subcellularLocation>
</comment>
<dbReference type="PANTHER" id="PTHR30294">
    <property type="entry name" value="MEMBRANE COMPONENT OF ABC TRANSPORTER YHHJ-RELATED"/>
    <property type="match status" value="1"/>
</dbReference>
<keyword evidence="3" id="KW-0813">Transport</keyword>
<dbReference type="Gene3D" id="3.40.1710.10">
    <property type="entry name" value="abc type-2 transporter like domain"/>
    <property type="match status" value="1"/>
</dbReference>
<feature type="domain" description="ABC transmembrane type-2" evidence="9">
    <location>
        <begin position="136"/>
        <end position="370"/>
    </location>
</feature>
<evidence type="ECO:0000259" key="9">
    <source>
        <dbReference type="PROSITE" id="PS51012"/>
    </source>
</evidence>
<evidence type="ECO:0000256" key="5">
    <source>
        <dbReference type="ARBA" id="ARBA00022692"/>
    </source>
</evidence>
<accession>C6HWD5</accession>
<keyword evidence="11" id="KW-1185">Reference proteome</keyword>
<dbReference type="Pfam" id="PF12698">
    <property type="entry name" value="ABC2_membrane_3"/>
    <property type="match status" value="1"/>
</dbReference>
<dbReference type="GO" id="GO:0140359">
    <property type="term" value="F:ABC-type transporter activity"/>
    <property type="evidence" value="ECO:0007669"/>
    <property type="project" value="InterPro"/>
</dbReference>
<keyword evidence="6 8" id="KW-1133">Transmembrane helix</keyword>
<name>C6HWD5_9BACT</name>
<dbReference type="GO" id="GO:0005886">
    <property type="term" value="C:plasma membrane"/>
    <property type="evidence" value="ECO:0007669"/>
    <property type="project" value="UniProtKB-SubCell"/>
</dbReference>
<feature type="transmembrane region" description="Helical" evidence="8">
    <location>
        <begin position="349"/>
        <end position="367"/>
    </location>
</feature>
<keyword evidence="4" id="KW-1003">Cell membrane</keyword>
<organism evidence="10 11">
    <name type="scientific">Leptospirillum ferrodiazotrophum</name>
    <dbReference type="NCBI Taxonomy" id="412449"/>
    <lineage>
        <taxon>Bacteria</taxon>
        <taxon>Pseudomonadati</taxon>
        <taxon>Nitrospirota</taxon>
        <taxon>Nitrospiria</taxon>
        <taxon>Nitrospirales</taxon>
        <taxon>Nitrospiraceae</taxon>
        <taxon>Leptospirillum</taxon>
    </lineage>
</organism>
<evidence type="ECO:0000313" key="10">
    <source>
        <dbReference type="EMBL" id="EES53113.1"/>
    </source>
</evidence>
<dbReference type="InterPro" id="IPR051449">
    <property type="entry name" value="ABC-2_transporter_component"/>
</dbReference>
<evidence type="ECO:0000256" key="7">
    <source>
        <dbReference type="ARBA" id="ARBA00023136"/>
    </source>
</evidence>
<evidence type="ECO:0000256" key="4">
    <source>
        <dbReference type="ARBA" id="ARBA00022475"/>
    </source>
</evidence>
<sequence length="372" mass="40939">MKAAFIRILRLAQKEFLALLRDKKSRMVLIVPPLVQLIVFSYAATFDLKHIAYAVWNEDPCLYSRQLLARFSGSPNFNFRQSLSSPEEVRRLIDNRQVLLVLHIRPTFSRDLLSGKTATVEAIIDGRQSNTAMILAGYVQTIVSDYSDEMTTALGLAPPAAPLTLRAWYNPNLKSRWFIVPGIVGLLTLVVSLLVTALSVAREREDGTFDQLLVTPLTPFEIILGKIIPGFVIGFAESTAIVLVATLLFHVPLRGSVTALYLGIFLFTLSGLGVGLMISAISQTQQQGLLGAFLFLVPSIILSGFATPIANMPTFIQDLTLINPLRYFLVILREVFLQGAGVRLLLPEYAALLAIGLASLALAAHFFRKRLG</sequence>
<feature type="transmembrane region" description="Helical" evidence="8">
    <location>
        <begin position="222"/>
        <end position="248"/>
    </location>
</feature>
<evidence type="ECO:0000256" key="8">
    <source>
        <dbReference type="SAM" id="Phobius"/>
    </source>
</evidence>
<dbReference type="EMBL" id="GG693869">
    <property type="protein sequence ID" value="EES53113.1"/>
    <property type="molecule type" value="Genomic_DNA"/>
</dbReference>
<proteinExistence type="inferred from homology"/>
<feature type="transmembrane region" description="Helical" evidence="8">
    <location>
        <begin position="260"/>
        <end position="281"/>
    </location>
</feature>
<feature type="transmembrane region" description="Helical" evidence="8">
    <location>
        <begin position="288"/>
        <end position="310"/>
    </location>
</feature>
<dbReference type="InterPro" id="IPR013525">
    <property type="entry name" value="ABC2_TM"/>
</dbReference>
<comment type="similarity">
    <text evidence="2">Belongs to the ABC-2 integral membrane protein family.</text>
</comment>
<dbReference type="PANTHER" id="PTHR30294:SF44">
    <property type="entry name" value="MULTIDRUG ABC TRANSPORTER PERMEASE YBHR-RELATED"/>
    <property type="match status" value="1"/>
</dbReference>
<gene>
    <name evidence="10" type="ORF">UBAL3_80420063</name>
</gene>